<gene>
    <name evidence="1" type="ORF">TEHN7118_0123</name>
</gene>
<dbReference type="AlphaFoldDB" id="A0A2H6CQQ3"/>
<dbReference type="RefSeq" id="WP_014123673.1">
    <property type="nucleotide sequence ID" value="NZ_BDEB01000035.1"/>
</dbReference>
<accession>A0A2H6CQQ3</accession>
<keyword evidence="2" id="KW-1185">Reference proteome</keyword>
<sequence>MQTPETVLHFWFHELAPEQQFNSGSEIDQLITEWFKELHLQASQGELDSWRSSIQGRLAEIILLDQFSRNIYRGQAKSFAFDSMALVLSQESLKTEQAQSLTPDELGFLLMPFMHSESKKIHQTAISLFDQPGLELYLDYEKRHKKIIDRFGRYPHRNAILKRVSSEEEQEFLTEPGSSF</sequence>
<dbReference type="Pfam" id="PF06041">
    <property type="entry name" value="DUF924"/>
    <property type="match status" value="1"/>
</dbReference>
<dbReference type="Gene3D" id="1.20.58.320">
    <property type="entry name" value="TPR-like"/>
    <property type="match status" value="1"/>
</dbReference>
<protein>
    <submittedName>
        <fullName evidence="1">Uncharacterized protein</fullName>
    </submittedName>
</protein>
<comment type="caution">
    <text evidence="1">The sequence shown here is derived from an EMBL/GenBank/DDBJ whole genome shotgun (WGS) entry which is preliminary data.</text>
</comment>
<evidence type="ECO:0000313" key="2">
    <source>
        <dbReference type="Proteomes" id="UP000236214"/>
    </source>
</evidence>
<name>A0A2H6CQQ3_TETHA</name>
<dbReference type="InterPro" id="IPR010323">
    <property type="entry name" value="DUF924"/>
</dbReference>
<reference evidence="1 2" key="1">
    <citation type="submission" date="2016-05" db="EMBL/GenBank/DDBJ databases">
        <title>Whole genome sequencing of Tetragenococcus halophilus subsp. halophilus NISL 7118.</title>
        <authorList>
            <person name="Shiwa Y."/>
            <person name="Nishimura I."/>
            <person name="Yoshikawa H."/>
            <person name="Koyama Y."/>
            <person name="Oguma T."/>
        </authorList>
    </citation>
    <scope>NUCLEOTIDE SEQUENCE [LARGE SCALE GENOMIC DNA]</scope>
    <source>
        <strain evidence="1 2">NISL 7118</strain>
    </source>
</reference>
<proteinExistence type="predicted"/>
<dbReference type="EMBL" id="BDEC01000005">
    <property type="protein sequence ID" value="GBD67317.1"/>
    <property type="molecule type" value="Genomic_DNA"/>
</dbReference>
<dbReference type="Proteomes" id="UP000236214">
    <property type="component" value="Unassembled WGS sequence"/>
</dbReference>
<organism evidence="1 2">
    <name type="scientific">Tetragenococcus halophilus subsp. halophilus</name>
    <dbReference type="NCBI Taxonomy" id="1513897"/>
    <lineage>
        <taxon>Bacteria</taxon>
        <taxon>Bacillati</taxon>
        <taxon>Bacillota</taxon>
        <taxon>Bacilli</taxon>
        <taxon>Lactobacillales</taxon>
        <taxon>Enterococcaceae</taxon>
        <taxon>Tetragenococcus</taxon>
    </lineage>
</organism>
<dbReference type="SUPFAM" id="SSF48452">
    <property type="entry name" value="TPR-like"/>
    <property type="match status" value="1"/>
</dbReference>
<dbReference type="InterPro" id="IPR011990">
    <property type="entry name" value="TPR-like_helical_dom_sf"/>
</dbReference>
<evidence type="ECO:0000313" key="1">
    <source>
        <dbReference type="EMBL" id="GBD67317.1"/>
    </source>
</evidence>
<dbReference type="Gene3D" id="1.25.40.10">
    <property type="entry name" value="Tetratricopeptide repeat domain"/>
    <property type="match status" value="1"/>
</dbReference>
<dbReference type="GeneID" id="64053239"/>